<dbReference type="KEGG" id="hlc:CHINAEXTREME09555"/>
<proteinExistence type="predicted"/>
<evidence type="ECO:0000313" key="4">
    <source>
        <dbReference type="Proteomes" id="UP000011555"/>
    </source>
</evidence>
<gene>
    <name evidence="3" type="ORF">C445_18116</name>
    <name evidence="2" type="ORF">CHINAEXTREME_09555</name>
</gene>
<dbReference type="GeneID" id="30921369"/>
<evidence type="ECO:0000256" key="1">
    <source>
        <dbReference type="SAM" id="MobiDB-lite"/>
    </source>
</evidence>
<dbReference type="EMBL" id="CP019285">
    <property type="protein sequence ID" value="APW98010.1"/>
    <property type="molecule type" value="Genomic_DNA"/>
</dbReference>
<evidence type="ECO:0000313" key="5">
    <source>
        <dbReference type="Proteomes" id="UP000186547"/>
    </source>
</evidence>
<keyword evidence="4" id="KW-1185">Reference proteome</keyword>
<feature type="compositionally biased region" description="Pro residues" evidence="1">
    <location>
        <begin position="1"/>
        <end position="11"/>
    </location>
</feature>
<dbReference type="Proteomes" id="UP000186547">
    <property type="component" value="Chromosome"/>
</dbReference>
<evidence type="ECO:0000313" key="3">
    <source>
        <dbReference type="EMBL" id="EMA28566.1"/>
    </source>
</evidence>
<dbReference type="eggNOG" id="arCOG10322">
    <property type="taxonomic scope" value="Archaea"/>
</dbReference>
<reference evidence="2 5" key="1">
    <citation type="journal article" date="2011" name="J. Bacteriol.">
        <title>Genome sequence of Halobiforma lacisalsi AJ5, an extremely halophilic archaeon which harbors a bop gene.</title>
        <authorList>
            <person name="Jiang X."/>
            <person name="Wang S."/>
            <person name="Cheng H."/>
            <person name="Huo Y."/>
            <person name="Zhang X."/>
            <person name="Zhu X."/>
            <person name="Han X."/>
            <person name="Ni P."/>
            <person name="Wu M."/>
        </authorList>
    </citation>
    <scope>NUCLEOTIDE SEQUENCE [LARGE SCALE GENOMIC DNA]</scope>
    <source>
        <strain evidence="2 5">AJ5</strain>
    </source>
</reference>
<dbReference type="Proteomes" id="UP000011555">
    <property type="component" value="Unassembled WGS sequence"/>
</dbReference>
<sequence length="230" mass="25454">MSAPGPGPGPGPDDGERPRPWSEVHHVSSFFERLEDTGGIPILDFVEGLTARSDIETPSNGVVYHDRGIRVPAYDATFVHEPTGSRGRPAFSVQLDAVGPRNAWAIFDATLSWDLYFLRTQGLSALAWMTDEEYRVDEADAFDTKEDALAGGRFSFGIFLYDDEAWQERADRLEATDSPAYLRGEDGTMMVPSTQPEFYQYVDSTPTEFRTSGGNAPSYLGLLELELTLD</sequence>
<organism evidence="3 4">
    <name type="scientific">Natronobacterium lacisalsi AJ5</name>
    <dbReference type="NCBI Taxonomy" id="358396"/>
    <lineage>
        <taxon>Archaea</taxon>
        <taxon>Methanobacteriati</taxon>
        <taxon>Methanobacteriota</taxon>
        <taxon>Stenosarchaea group</taxon>
        <taxon>Halobacteria</taxon>
        <taxon>Halobacteriales</taxon>
        <taxon>Natrialbaceae</taxon>
        <taxon>Natronobacterium</taxon>
    </lineage>
</organism>
<dbReference type="EMBL" id="AOLZ01000073">
    <property type="protein sequence ID" value="EMA28566.1"/>
    <property type="molecule type" value="Genomic_DNA"/>
</dbReference>
<feature type="region of interest" description="Disordered" evidence="1">
    <location>
        <begin position="1"/>
        <end position="21"/>
    </location>
</feature>
<protein>
    <submittedName>
        <fullName evidence="3">Uncharacterized protein</fullName>
    </submittedName>
</protein>
<reference evidence="2" key="3">
    <citation type="submission" date="2017-01" db="EMBL/GenBank/DDBJ databases">
        <authorList>
            <person name="Mah S.A."/>
            <person name="Swanson W.J."/>
            <person name="Moy G.W."/>
            <person name="Vacquier V.D."/>
        </authorList>
    </citation>
    <scope>NUCLEOTIDE SEQUENCE</scope>
    <source>
        <strain evidence="2">AJ5</strain>
    </source>
</reference>
<evidence type="ECO:0000313" key="2">
    <source>
        <dbReference type="EMBL" id="APW98010.1"/>
    </source>
</evidence>
<reference evidence="3 4" key="2">
    <citation type="journal article" date="2014" name="PLoS Genet.">
        <title>Phylogenetically driven sequencing of extremely halophilic archaea reveals strategies for static and dynamic osmo-response.</title>
        <authorList>
            <person name="Becker E.A."/>
            <person name="Seitzer P.M."/>
            <person name="Tritt A."/>
            <person name="Larsen D."/>
            <person name="Krusor M."/>
            <person name="Yao A.I."/>
            <person name="Wu D."/>
            <person name="Madern D."/>
            <person name="Eisen J.A."/>
            <person name="Darling A.E."/>
            <person name="Facciotti M.T."/>
        </authorList>
    </citation>
    <scope>NUCLEOTIDE SEQUENCE [LARGE SCALE GENOMIC DNA]</scope>
    <source>
        <strain evidence="3 4">AJ5</strain>
    </source>
</reference>
<name>M0L4T7_NATLA</name>
<accession>M0L4T7</accession>
<dbReference type="AlphaFoldDB" id="M0L4T7"/>
<dbReference type="RefSeq" id="WP_007143312.1">
    <property type="nucleotide sequence ID" value="NZ_AOLZ01000073.1"/>
</dbReference>